<reference evidence="7" key="1">
    <citation type="submission" date="2020-05" db="EMBL/GenBank/DDBJ databases">
        <authorList>
            <person name="Chiriac C."/>
            <person name="Salcher M."/>
            <person name="Ghai R."/>
            <person name="Kavagutti S V."/>
        </authorList>
    </citation>
    <scope>NUCLEOTIDE SEQUENCE</scope>
</reference>
<dbReference type="InterPro" id="IPR002376">
    <property type="entry name" value="Formyl_transf_N"/>
</dbReference>
<dbReference type="InterPro" id="IPR041711">
    <property type="entry name" value="Met-tRNA-FMT_N"/>
</dbReference>
<feature type="domain" description="Formyl transferase C-terminal" evidence="6">
    <location>
        <begin position="201"/>
        <end position="288"/>
    </location>
</feature>
<comment type="similarity">
    <text evidence="1">Belongs to the Fmt family.</text>
</comment>
<dbReference type="PANTHER" id="PTHR11138">
    <property type="entry name" value="METHIONYL-TRNA FORMYLTRANSFERASE"/>
    <property type="match status" value="1"/>
</dbReference>
<name>A0A6J7FYP7_9ZZZZ</name>
<dbReference type="EMBL" id="CAFBLP010000149">
    <property type="protein sequence ID" value="CAB4896729.1"/>
    <property type="molecule type" value="Genomic_DNA"/>
</dbReference>
<dbReference type="InterPro" id="IPR044135">
    <property type="entry name" value="Met-tRNA-FMT_C"/>
</dbReference>
<dbReference type="Pfam" id="PF00551">
    <property type="entry name" value="Formyl_trans_N"/>
    <property type="match status" value="1"/>
</dbReference>
<dbReference type="HAMAP" id="MF_00182">
    <property type="entry name" value="Formyl_trans"/>
    <property type="match status" value="1"/>
</dbReference>
<dbReference type="PANTHER" id="PTHR11138:SF5">
    <property type="entry name" value="METHIONYL-TRNA FORMYLTRANSFERASE, MITOCHONDRIAL"/>
    <property type="match status" value="1"/>
</dbReference>
<dbReference type="GO" id="GO:0005829">
    <property type="term" value="C:cytosol"/>
    <property type="evidence" value="ECO:0007669"/>
    <property type="project" value="TreeGrafter"/>
</dbReference>
<dbReference type="InterPro" id="IPR011034">
    <property type="entry name" value="Formyl_transferase-like_C_sf"/>
</dbReference>
<keyword evidence="4" id="KW-0648">Protein biosynthesis</keyword>
<dbReference type="CDD" id="cd08704">
    <property type="entry name" value="Met_tRNA_FMT_C"/>
    <property type="match status" value="1"/>
</dbReference>
<dbReference type="InterPro" id="IPR005793">
    <property type="entry name" value="Formyl_trans_C"/>
</dbReference>
<feature type="domain" description="Formyl transferase N-terminal" evidence="5">
    <location>
        <begin position="17"/>
        <end position="182"/>
    </location>
</feature>
<evidence type="ECO:0000259" key="6">
    <source>
        <dbReference type="Pfam" id="PF02911"/>
    </source>
</evidence>
<dbReference type="EC" id="2.1.2.9" evidence="2"/>
<dbReference type="SUPFAM" id="SSF53328">
    <property type="entry name" value="Formyltransferase"/>
    <property type="match status" value="1"/>
</dbReference>
<evidence type="ECO:0000256" key="4">
    <source>
        <dbReference type="ARBA" id="ARBA00022917"/>
    </source>
</evidence>
<dbReference type="SUPFAM" id="SSF50486">
    <property type="entry name" value="FMT C-terminal domain-like"/>
    <property type="match status" value="1"/>
</dbReference>
<evidence type="ECO:0000256" key="3">
    <source>
        <dbReference type="ARBA" id="ARBA00022679"/>
    </source>
</evidence>
<dbReference type="AlphaFoldDB" id="A0A6J7FYP7"/>
<dbReference type="Gene3D" id="3.40.50.12230">
    <property type="match status" value="1"/>
</dbReference>
<accession>A0A6J7FYP7</accession>
<keyword evidence="3" id="KW-0808">Transferase</keyword>
<evidence type="ECO:0000256" key="1">
    <source>
        <dbReference type="ARBA" id="ARBA00010699"/>
    </source>
</evidence>
<dbReference type="GO" id="GO:0004479">
    <property type="term" value="F:methionyl-tRNA formyltransferase activity"/>
    <property type="evidence" value="ECO:0007669"/>
    <property type="project" value="UniProtKB-EC"/>
</dbReference>
<dbReference type="InterPro" id="IPR005794">
    <property type="entry name" value="Fmt"/>
</dbReference>
<protein>
    <recommendedName>
        <fullName evidence="2">methionyl-tRNA formyltransferase</fullName>
        <ecNumber evidence="2">2.1.2.9</ecNumber>
    </recommendedName>
</protein>
<dbReference type="Pfam" id="PF02911">
    <property type="entry name" value="Formyl_trans_C"/>
    <property type="match status" value="1"/>
</dbReference>
<dbReference type="CDD" id="cd08646">
    <property type="entry name" value="FMT_core_Met-tRNA-FMT_N"/>
    <property type="match status" value="1"/>
</dbReference>
<proteinExistence type="inferred from homology"/>
<organism evidence="7">
    <name type="scientific">freshwater metagenome</name>
    <dbReference type="NCBI Taxonomy" id="449393"/>
    <lineage>
        <taxon>unclassified sequences</taxon>
        <taxon>metagenomes</taxon>
        <taxon>ecological metagenomes</taxon>
    </lineage>
</organism>
<sequence length="302" mass="32103">MSELAALPPGRPRRLVYFGTPVMAVQPLEALVAAGFDVALVVTRIDKRRGRGNEVAPSPVKIAAQRLGIAVSHSVDDALNVGADLGVVVAFGQLIRPHVLASLPMVNLHFSLLPRWRGAAPVERALLSGDAVTGVCLMQLAEGLDTGPVIDVVEVPIGPRDTADDLRQRLVDVGARQLVEALQRGLGEPQAQVGEPTHAAKLQPIEFAIDWRRPATEIDRLVRLGVAYARFRGKRLKVLATEHSELAGAPGTFVAPTVVACGDASLVLARVQPEGKPPMDALAWANGARPAIGEHFDESMTT</sequence>
<dbReference type="InterPro" id="IPR036477">
    <property type="entry name" value="Formyl_transf_N_sf"/>
</dbReference>
<evidence type="ECO:0000256" key="2">
    <source>
        <dbReference type="ARBA" id="ARBA00012261"/>
    </source>
</evidence>
<evidence type="ECO:0000259" key="5">
    <source>
        <dbReference type="Pfam" id="PF00551"/>
    </source>
</evidence>
<evidence type="ECO:0000313" key="7">
    <source>
        <dbReference type="EMBL" id="CAB4896729.1"/>
    </source>
</evidence>
<gene>
    <name evidence="7" type="ORF">UFOPK3376_03190</name>
</gene>